<keyword evidence="1" id="KW-0175">Coiled coil</keyword>
<dbReference type="AlphaFoldDB" id="A0AAW1N1S4"/>
<evidence type="ECO:0000313" key="3">
    <source>
        <dbReference type="EMBL" id="KAK9752554.1"/>
    </source>
</evidence>
<name>A0AAW1N1S4_POPJA</name>
<evidence type="ECO:0000256" key="2">
    <source>
        <dbReference type="SAM" id="MobiDB-lite"/>
    </source>
</evidence>
<comment type="caution">
    <text evidence="3">The sequence shown here is derived from an EMBL/GenBank/DDBJ whole genome shotgun (WGS) entry which is preliminary data.</text>
</comment>
<feature type="coiled-coil region" evidence="1">
    <location>
        <begin position="489"/>
        <end position="516"/>
    </location>
</feature>
<proteinExistence type="predicted"/>
<accession>A0AAW1N1S4</accession>
<reference evidence="3 4" key="1">
    <citation type="journal article" date="2024" name="BMC Genomics">
        <title>De novo assembly and annotation of Popillia japonica's genome with initial clues to its potential as an invasive pest.</title>
        <authorList>
            <person name="Cucini C."/>
            <person name="Boschi S."/>
            <person name="Funari R."/>
            <person name="Cardaioli E."/>
            <person name="Iannotti N."/>
            <person name="Marturano G."/>
            <person name="Paoli F."/>
            <person name="Bruttini M."/>
            <person name="Carapelli A."/>
            <person name="Frati F."/>
            <person name="Nardi F."/>
        </authorList>
    </citation>
    <scope>NUCLEOTIDE SEQUENCE [LARGE SCALE GENOMIC DNA]</scope>
    <source>
        <strain evidence="3">DMR45628</strain>
    </source>
</reference>
<feature type="region of interest" description="Disordered" evidence="2">
    <location>
        <begin position="62"/>
        <end position="85"/>
    </location>
</feature>
<protein>
    <recommendedName>
        <fullName evidence="5">Zinc-finger domain-containing protein</fullName>
    </recommendedName>
</protein>
<dbReference type="EMBL" id="JASPKY010000019">
    <property type="protein sequence ID" value="KAK9752554.1"/>
    <property type="molecule type" value="Genomic_DNA"/>
</dbReference>
<evidence type="ECO:0000313" key="4">
    <source>
        <dbReference type="Proteomes" id="UP001458880"/>
    </source>
</evidence>
<organism evidence="3 4">
    <name type="scientific">Popillia japonica</name>
    <name type="common">Japanese beetle</name>
    <dbReference type="NCBI Taxonomy" id="7064"/>
    <lineage>
        <taxon>Eukaryota</taxon>
        <taxon>Metazoa</taxon>
        <taxon>Ecdysozoa</taxon>
        <taxon>Arthropoda</taxon>
        <taxon>Hexapoda</taxon>
        <taxon>Insecta</taxon>
        <taxon>Pterygota</taxon>
        <taxon>Neoptera</taxon>
        <taxon>Endopterygota</taxon>
        <taxon>Coleoptera</taxon>
        <taxon>Polyphaga</taxon>
        <taxon>Scarabaeiformia</taxon>
        <taxon>Scarabaeidae</taxon>
        <taxon>Rutelinae</taxon>
        <taxon>Popillia</taxon>
    </lineage>
</organism>
<keyword evidence="4" id="KW-1185">Reference proteome</keyword>
<evidence type="ECO:0000256" key="1">
    <source>
        <dbReference type="SAM" id="Coils"/>
    </source>
</evidence>
<sequence length="684" mass="78066">MERNCSEEHEEGEIIDDFEDISDYSMHSTSYSGKSVSNQDLLQGVSLSSISDNEADSVVYETYSSRHKNGKRRRRSLHGRRRKRYKPIEYYNRQHRFHRYTHSSHDSDSSDAEMDITMQKQLKEAIRIEPSHIQTNSLRTRLKAMLHPENVQEKSDDEDAEALRALALLSNVKAEAKDIPKNEAESVDEKDDELIELRLAALKSAVLKKAPEIRKRKRKQQPNQNEKVYEVNKENNANQENNNIVVKEDNENIRNVELVEGKAEKNEIDSSRSISVDEDIDIMRAKLLASMAKKISSDLPIQNTISIVSKENNVKPIVIEKNNFSKHQLTVKPLIINLNDSDSDTDVTTVRDPPNTDEKELNLVNSVSAFLKKQRAAVEAKTVAQTDRKIALDKSVLKLLPKSQQREYQLLKQKLLLAKRKRLRKNTCGADNSDGTTAKKVINQDVSIKRTTDSKPVLQKALDDIQVKKNGRLQMKGKYKALAPLLQKVNQARIERKQCELEIKTLLERLQKARDKLAVSHQSYTNLVMRLTSQKNAIDRRIVKMHTTKLIVNNNVNVSKTTSTPNFLAYKTTSTPIKCNIQESVCDISSIQNNSHENVKEVRVDTNGAQEEPKEEVLPQIPQPTNIEEVLKCDNDNNALKQYVSPLDSKNRDTVDDPLMTFCPYELFGVCKDSECKFNHCSKT</sequence>
<evidence type="ECO:0008006" key="5">
    <source>
        <dbReference type="Google" id="ProtNLM"/>
    </source>
</evidence>
<feature type="compositionally biased region" description="Basic residues" evidence="2">
    <location>
        <begin position="65"/>
        <end position="85"/>
    </location>
</feature>
<gene>
    <name evidence="3" type="ORF">QE152_g4121</name>
</gene>
<dbReference type="Proteomes" id="UP001458880">
    <property type="component" value="Unassembled WGS sequence"/>
</dbReference>